<dbReference type="Gene3D" id="3.30.499.10">
    <property type="entry name" value="Aconitase, domain 3"/>
    <property type="match status" value="2"/>
</dbReference>
<evidence type="ECO:0000256" key="9">
    <source>
        <dbReference type="ARBA" id="ARBA00023239"/>
    </source>
</evidence>
<dbReference type="GO" id="GO:0046872">
    <property type="term" value="F:metal ion binding"/>
    <property type="evidence" value="ECO:0007669"/>
    <property type="project" value="UniProtKB-KW"/>
</dbReference>
<keyword evidence="7" id="KW-0408">Iron</keyword>
<name>A0AAU7BMP1_9PSED</name>
<evidence type="ECO:0000256" key="1">
    <source>
        <dbReference type="ARBA" id="ARBA00001966"/>
    </source>
</evidence>
<dbReference type="Pfam" id="PF00330">
    <property type="entry name" value="Aconitase"/>
    <property type="match status" value="1"/>
</dbReference>
<dbReference type="Gene3D" id="6.10.190.10">
    <property type="match status" value="1"/>
</dbReference>
<dbReference type="SUPFAM" id="SSF52016">
    <property type="entry name" value="LeuD/IlvD-like"/>
    <property type="match status" value="1"/>
</dbReference>
<feature type="domain" description="Aconitase A/isopropylmalate dehydratase small subunit swivel" evidence="12">
    <location>
        <begin position="656"/>
        <end position="788"/>
    </location>
</feature>
<dbReference type="InterPro" id="IPR001030">
    <property type="entry name" value="Acoase/IPM_deHydtase_lsu_aba"/>
</dbReference>
<evidence type="ECO:0000256" key="10">
    <source>
        <dbReference type="ARBA" id="ARBA00023501"/>
    </source>
</evidence>
<dbReference type="InterPro" id="IPR012708">
    <property type="entry name" value="2Me_IsoCit_deHydtase_FeS-dep"/>
</dbReference>
<dbReference type="NCBIfam" id="NF006757">
    <property type="entry name" value="PRK09277.1"/>
    <property type="match status" value="1"/>
</dbReference>
<evidence type="ECO:0000259" key="12">
    <source>
        <dbReference type="Pfam" id="PF00694"/>
    </source>
</evidence>
<reference evidence="13" key="2">
    <citation type="submission" date="2024-05" db="EMBL/GenBank/DDBJ databases">
        <authorList>
            <person name="Mellies J."/>
            <person name="Newton I."/>
        </authorList>
    </citation>
    <scope>NUCLEOTIDE SEQUENCE</scope>
    <source>
        <strain evidence="13">13.2</strain>
    </source>
</reference>
<evidence type="ECO:0000256" key="3">
    <source>
        <dbReference type="ARBA" id="ARBA00007185"/>
    </source>
</evidence>
<dbReference type="InterPro" id="IPR006249">
    <property type="entry name" value="Aconitase/IRP2"/>
</dbReference>
<evidence type="ECO:0000256" key="4">
    <source>
        <dbReference type="ARBA" id="ARBA00012926"/>
    </source>
</evidence>
<keyword evidence="6" id="KW-0479">Metal-binding</keyword>
<evidence type="ECO:0000256" key="7">
    <source>
        <dbReference type="ARBA" id="ARBA00023004"/>
    </source>
</evidence>
<dbReference type="NCBIfam" id="NF009520">
    <property type="entry name" value="PRK12881.1"/>
    <property type="match status" value="1"/>
</dbReference>
<evidence type="ECO:0000313" key="13">
    <source>
        <dbReference type="EMBL" id="XBG33784.1"/>
    </source>
</evidence>
<keyword evidence="8" id="KW-0411">Iron-sulfur</keyword>
<dbReference type="Gene3D" id="3.20.19.10">
    <property type="entry name" value="Aconitase, domain 4"/>
    <property type="match status" value="1"/>
</dbReference>
<keyword evidence="5" id="KW-0004">4Fe-4S</keyword>
<evidence type="ECO:0000259" key="11">
    <source>
        <dbReference type="Pfam" id="PF00330"/>
    </source>
</evidence>
<dbReference type="GO" id="GO:0051539">
    <property type="term" value="F:4 iron, 4 sulfur cluster binding"/>
    <property type="evidence" value="ECO:0007669"/>
    <property type="project" value="UniProtKB-KW"/>
</dbReference>
<dbReference type="FunFam" id="3.30.499.10:FF:000014">
    <property type="entry name" value="Aconitate hydratase 1"/>
    <property type="match status" value="1"/>
</dbReference>
<reference evidence="13" key="1">
    <citation type="journal article" date="2019" name="Microbiol. Resour. Announc.">
        <title>Draft Genome Sequences of Five Environmental Bacterial Isolates That Degrade Polyethylene Terephthalate Plastic.</title>
        <authorList>
            <person name="Leon-Zayas R."/>
            <person name="Roberts C."/>
            <person name="Vague M."/>
            <person name="Mellies J.L."/>
        </authorList>
    </citation>
    <scope>NUCLEOTIDE SEQUENCE</scope>
    <source>
        <strain evidence="13">13.2</strain>
    </source>
</reference>
<protein>
    <recommendedName>
        <fullName evidence="4">aconitate hydratase</fullName>
        <ecNumber evidence="4">4.2.1.3</ecNumber>
    </recommendedName>
</protein>
<proteinExistence type="inferred from homology"/>
<dbReference type="InterPro" id="IPR036008">
    <property type="entry name" value="Aconitase_4Fe-4S_dom"/>
</dbReference>
<comment type="pathway">
    <text evidence="2">Organic acid metabolism; propanoate degradation.</text>
</comment>
<keyword evidence="9 13" id="KW-0456">Lyase</keyword>
<comment type="cofactor">
    <cofactor evidence="1">
        <name>[4Fe-4S] cluster</name>
        <dbReference type="ChEBI" id="CHEBI:49883"/>
    </cofactor>
</comment>
<dbReference type="PANTHER" id="PTHR11670">
    <property type="entry name" value="ACONITASE/IRON-RESPONSIVE ELEMENT FAMILY MEMBER"/>
    <property type="match status" value="1"/>
</dbReference>
<gene>
    <name evidence="13" type="primary">acnD</name>
    <name evidence="13" type="ORF">ABH853_05410</name>
</gene>
<evidence type="ECO:0000256" key="5">
    <source>
        <dbReference type="ARBA" id="ARBA00022485"/>
    </source>
</evidence>
<evidence type="ECO:0000256" key="2">
    <source>
        <dbReference type="ARBA" id="ARBA00005026"/>
    </source>
</evidence>
<dbReference type="NCBIfam" id="TIGR02333">
    <property type="entry name" value="2met_isocit_dHY"/>
    <property type="match status" value="1"/>
</dbReference>
<dbReference type="EMBL" id="CP157179">
    <property type="protein sequence ID" value="XBG33784.1"/>
    <property type="molecule type" value="Genomic_DNA"/>
</dbReference>
<evidence type="ECO:0000256" key="6">
    <source>
        <dbReference type="ARBA" id="ARBA00022723"/>
    </source>
</evidence>
<comment type="catalytic activity">
    <reaction evidence="10">
        <text>citrate = D-threo-isocitrate</text>
        <dbReference type="Rhea" id="RHEA:10336"/>
        <dbReference type="ChEBI" id="CHEBI:15562"/>
        <dbReference type="ChEBI" id="CHEBI:16947"/>
        <dbReference type="EC" id="4.2.1.3"/>
    </reaction>
</comment>
<dbReference type="GO" id="GO:0003994">
    <property type="term" value="F:aconitate hydratase activity"/>
    <property type="evidence" value="ECO:0007669"/>
    <property type="project" value="UniProtKB-EC"/>
</dbReference>
<accession>A0AAU7BMP1</accession>
<dbReference type="GO" id="GO:0019679">
    <property type="term" value="P:propionate metabolic process, methylcitrate cycle"/>
    <property type="evidence" value="ECO:0007669"/>
    <property type="project" value="InterPro"/>
</dbReference>
<dbReference type="SUPFAM" id="SSF53732">
    <property type="entry name" value="Aconitase iron-sulfur domain"/>
    <property type="match status" value="1"/>
</dbReference>
<dbReference type="PRINTS" id="PR00415">
    <property type="entry name" value="ACONITASE"/>
</dbReference>
<dbReference type="FunFam" id="3.20.19.10:FF:000006">
    <property type="entry name" value="Aconitate hydratase 1"/>
    <property type="match status" value="1"/>
</dbReference>
<organism evidence="13">
    <name type="scientific">Pseudomonas sp. 13.2</name>
    <dbReference type="NCBI Taxonomy" id="3144665"/>
    <lineage>
        <taxon>Bacteria</taxon>
        <taxon>Pseudomonadati</taxon>
        <taxon>Pseudomonadota</taxon>
        <taxon>Gammaproteobacteria</taxon>
        <taxon>Pseudomonadales</taxon>
        <taxon>Pseudomonadaceae</taxon>
        <taxon>Pseudomonas</taxon>
    </lineage>
</organism>
<dbReference type="InterPro" id="IPR000573">
    <property type="entry name" value="AconitaseA/IPMdHydase_ssu_swvl"/>
</dbReference>
<sequence>MNTAYRKHLPGTDLDYFDARAAVEAIKPGAYDGLPYTSRVLAENLVRRCDPATLDASLSQLIERKRDLDFPWFPARVVCHDILGQTALVDLAGLRDAIADKGGDPAQVNPVVPVQLIVDHSLAVECGGFDPQAFEKNRAIEDRRNEDRFHFINWTKKAFKNVDVIQPGNGIMHQINLEKMSPVVHSDRGVAYPDTCVGTDSHTPHVDALGVIAIGVGGLEAENVMLGRASWMRLPEIVGVELTGKLAPNITATDLVLALTEFLRKQKVVGAYLEFHGEGARALTLGDRATISNMAPEYGATAAMFAIDQQTIDYLRLTGREEQQVKLVETYAKATGLWADSLGGAVYERTLSFDLSSVVRNMAGPSNPHARVATSDLAAKGIAGSWEEVPGQMPDGAVIIAAITSCTNTSNPRNVIAAGLIARNANKLGLTRKPWVKSSLAPGSKAVQLYLEEAGLEKELEQLGFGIVAFACTTCNGMSGALDPVIQQEIIDRDLYATAVLSGNRNFDGRIHPYAKQAFLASPPLVVAYAIAGTIRFDIEKDVLGVVDGKEIRLKDIWPSDEEIDAVVRAAVKPEQFRKVYIPMFAIEEDRGPKVAPLYDWRPMSTYIRRPPYWEGALAGERTLRGMRPLAVLPDNITTDHLSPSNAIMLDSAAGEYLAKMGLPEEDFNSYATHRGDHLTAQRATFANPKLFNEMVRNDDGSVKQGSLARIEPEGKVTRMWEAIETYMQRKQPLIIVAGADYGQGSSRDWAAKGVRLAGVEAIVAEGFERIHRTNLVGMGVLPLEFKPGTDRKTLGLDGSETYDVLGARTPRATLTLVVTRANGECLEVPVTCRLDTAEEVSIYEAGGVLQRFAQDFLEATA</sequence>
<evidence type="ECO:0000256" key="8">
    <source>
        <dbReference type="ARBA" id="ARBA00023014"/>
    </source>
</evidence>
<dbReference type="InterPro" id="IPR015928">
    <property type="entry name" value="Aconitase/3IPM_dehydase_swvl"/>
</dbReference>
<feature type="domain" description="Aconitase/3-isopropylmalate dehydratase large subunit alpha/beta/alpha" evidence="11">
    <location>
        <begin position="65"/>
        <end position="533"/>
    </location>
</feature>
<dbReference type="Pfam" id="PF00694">
    <property type="entry name" value="Aconitase_C"/>
    <property type="match status" value="1"/>
</dbReference>
<dbReference type="InterPro" id="IPR015931">
    <property type="entry name" value="Acnase/IPM_dHydase_lsu_aba_1/3"/>
</dbReference>
<dbReference type="FunFam" id="3.30.499.10:FF:000015">
    <property type="entry name" value="Aconitate hydratase 1"/>
    <property type="match status" value="1"/>
</dbReference>
<dbReference type="AlphaFoldDB" id="A0AAU7BMP1"/>
<dbReference type="EC" id="4.2.1.3" evidence="4"/>
<comment type="similarity">
    <text evidence="3">Belongs to the aconitase/IPM isomerase family.</text>
</comment>